<name>A0A3S5CPJ8_9PLAT</name>
<keyword evidence="3" id="KW-1185">Reference proteome</keyword>
<evidence type="ECO:0000313" key="3">
    <source>
        <dbReference type="Proteomes" id="UP000784294"/>
    </source>
</evidence>
<reference evidence="2" key="1">
    <citation type="submission" date="2018-11" db="EMBL/GenBank/DDBJ databases">
        <authorList>
            <consortium name="Pathogen Informatics"/>
        </authorList>
    </citation>
    <scope>NUCLEOTIDE SEQUENCE</scope>
</reference>
<dbReference type="Proteomes" id="UP000784294">
    <property type="component" value="Unassembled WGS sequence"/>
</dbReference>
<gene>
    <name evidence="2" type="ORF">PXEA_LOCUS31191</name>
</gene>
<dbReference type="SMART" id="SM00847">
    <property type="entry name" value="HA2"/>
    <property type="match status" value="1"/>
</dbReference>
<proteinExistence type="predicted"/>
<feature type="domain" description="Helicase-associated" evidence="1">
    <location>
        <begin position="17"/>
        <end position="116"/>
    </location>
</feature>
<protein>
    <recommendedName>
        <fullName evidence="1">Helicase-associated domain-containing protein</fullName>
    </recommendedName>
</protein>
<dbReference type="InterPro" id="IPR007502">
    <property type="entry name" value="Helicase-assoc_dom"/>
</dbReference>
<dbReference type="Pfam" id="PF21010">
    <property type="entry name" value="HA2_C"/>
    <property type="match status" value="1"/>
</dbReference>
<organism evidence="2 3">
    <name type="scientific">Protopolystoma xenopodis</name>
    <dbReference type="NCBI Taxonomy" id="117903"/>
    <lineage>
        <taxon>Eukaryota</taxon>
        <taxon>Metazoa</taxon>
        <taxon>Spiralia</taxon>
        <taxon>Lophotrochozoa</taxon>
        <taxon>Platyhelminthes</taxon>
        <taxon>Monogenea</taxon>
        <taxon>Polyopisthocotylea</taxon>
        <taxon>Polystomatidea</taxon>
        <taxon>Polystomatidae</taxon>
        <taxon>Protopolystoma</taxon>
    </lineage>
</organism>
<dbReference type="Gene3D" id="1.20.120.1080">
    <property type="match status" value="1"/>
</dbReference>
<comment type="caution">
    <text evidence="2">The sequence shown here is derived from an EMBL/GenBank/DDBJ whole genome shotgun (WGS) entry which is preliminary data.</text>
</comment>
<sequence length="146" mass="16309">MIRFPLPTPLLSASIESAERRLFALSALDRKTHAGKELFVISPAGEWMSRLPVAVRHARMLLFANQVGLMPYAVILVAALSVPDLLLPTPNLHSLESDALILEGNNDKLSEVLSGIEKERVNFQNQFIKNINGFVAYFYISDYQPE</sequence>
<evidence type="ECO:0000313" key="2">
    <source>
        <dbReference type="EMBL" id="VEL37751.1"/>
    </source>
</evidence>
<dbReference type="EMBL" id="CAAALY010255887">
    <property type="protein sequence ID" value="VEL37751.1"/>
    <property type="molecule type" value="Genomic_DNA"/>
</dbReference>
<dbReference type="AlphaFoldDB" id="A0A3S5CPJ8"/>
<accession>A0A3S5CPJ8</accession>
<evidence type="ECO:0000259" key="1">
    <source>
        <dbReference type="SMART" id="SM00847"/>
    </source>
</evidence>
<dbReference type="OrthoDB" id="10025033at2759"/>